<gene>
    <name evidence="1" type="ORF">JS09_074</name>
</gene>
<name>A0A060BDR7_9CAUD</name>
<protein>
    <submittedName>
        <fullName evidence="1">Uncharacterized protein</fullName>
    </submittedName>
</protein>
<reference evidence="1" key="1">
    <citation type="submission" date="2015-07" db="EMBL/GenBank/DDBJ databases">
        <title>Isolation and characterization of a novel lytic T4-like coliphage vB_EcoM_JS09 infecting APEC.</title>
        <authorList>
            <person name="Zhou Y."/>
            <person name="Bao H.D."/>
            <person name="Zhang H."/>
            <person name="Wang R."/>
        </authorList>
    </citation>
    <scope>NUCLEOTIDE SEQUENCE</scope>
</reference>
<dbReference type="OrthoDB" id="22834at10239"/>
<accession>A0A060BDR7</accession>
<keyword evidence="2" id="KW-1185">Reference proteome</keyword>
<evidence type="ECO:0000313" key="2">
    <source>
        <dbReference type="Proteomes" id="UP000019733"/>
    </source>
</evidence>
<proteinExistence type="predicted"/>
<dbReference type="RefSeq" id="YP_009037397.1">
    <property type="nucleotide sequence ID" value="NC_024124.2"/>
</dbReference>
<dbReference type="GeneID" id="19524799"/>
<dbReference type="EMBL" id="KF582788">
    <property type="protein sequence ID" value="AIA80041.1"/>
    <property type="molecule type" value="Genomic_DNA"/>
</dbReference>
<evidence type="ECO:0000313" key="1">
    <source>
        <dbReference type="EMBL" id="AIA80041.1"/>
    </source>
</evidence>
<sequence length="70" mass="8334">MQQLNERQLRNLTVTQLDEIRRELGHSISHLNEDIRQTGSKADYTRKRKLEKYLTDVKAVQRRKINTGQN</sequence>
<organism evidence="1 2">
    <name type="scientific">Escherichia phage vB_EcoM_JS09</name>
    <dbReference type="NCBI Taxonomy" id="1430444"/>
    <lineage>
        <taxon>Viruses</taxon>
        <taxon>Duplodnaviria</taxon>
        <taxon>Heunggongvirae</taxon>
        <taxon>Uroviricota</taxon>
        <taxon>Caudoviricetes</taxon>
        <taxon>Pantevenvirales</taxon>
        <taxon>Straboviridae</taxon>
        <taxon>Tevenvirinae</taxon>
        <taxon>Mosigvirus</taxon>
        <taxon>Mosigvirus JS09</taxon>
    </lineage>
</organism>
<dbReference type="KEGG" id="vg:19524799"/>
<dbReference type="Proteomes" id="UP000019733">
    <property type="component" value="Segment"/>
</dbReference>